<comment type="caution">
    <text evidence="2">The sequence shown here is derived from an EMBL/GenBank/DDBJ whole genome shotgun (WGS) entry which is preliminary data.</text>
</comment>
<organism evidence="2 3">
    <name type="scientific">Lactiplantibacillus xiangfangensis</name>
    <dbReference type="NCBI Taxonomy" id="942150"/>
    <lineage>
        <taxon>Bacteria</taxon>
        <taxon>Bacillati</taxon>
        <taxon>Bacillota</taxon>
        <taxon>Bacilli</taxon>
        <taxon>Lactobacillales</taxon>
        <taxon>Lactobacillaceae</taxon>
        <taxon>Lactiplantibacillus</taxon>
    </lineage>
</organism>
<dbReference type="Proteomes" id="UP000051783">
    <property type="component" value="Unassembled WGS sequence"/>
</dbReference>
<dbReference type="Gene3D" id="2.30.110.10">
    <property type="entry name" value="Electron Transport, Fmn-binding Protein, Chain A"/>
    <property type="match status" value="1"/>
</dbReference>
<dbReference type="Pfam" id="PF01243">
    <property type="entry name" value="PNPOx_N"/>
    <property type="match status" value="1"/>
</dbReference>
<dbReference type="STRING" id="942150.IV64_GL001984"/>
<accession>A0A0R2MJG3</accession>
<gene>
    <name evidence="2" type="ORF">IV64_GL001984</name>
</gene>
<dbReference type="PATRIC" id="fig|942150.3.peg.2060"/>
<evidence type="ECO:0000259" key="1">
    <source>
        <dbReference type="Pfam" id="PF01243"/>
    </source>
</evidence>
<dbReference type="EMBL" id="JQCL01000035">
    <property type="protein sequence ID" value="KRO13846.1"/>
    <property type="molecule type" value="Genomic_DNA"/>
</dbReference>
<keyword evidence="3" id="KW-1185">Reference proteome</keyword>
<reference evidence="2 3" key="1">
    <citation type="journal article" date="2015" name="Genome Announc.">
        <title>Expanding the biotechnology potential of lactobacilli through comparative genomics of 213 strains and associated genera.</title>
        <authorList>
            <person name="Sun Z."/>
            <person name="Harris H.M."/>
            <person name="McCann A."/>
            <person name="Guo C."/>
            <person name="Argimon S."/>
            <person name="Zhang W."/>
            <person name="Yang X."/>
            <person name="Jeffery I.B."/>
            <person name="Cooney J.C."/>
            <person name="Kagawa T.F."/>
            <person name="Liu W."/>
            <person name="Song Y."/>
            <person name="Salvetti E."/>
            <person name="Wrobel A."/>
            <person name="Rasinkangas P."/>
            <person name="Parkhill J."/>
            <person name="Rea M.C."/>
            <person name="O'Sullivan O."/>
            <person name="Ritari J."/>
            <person name="Douillard F.P."/>
            <person name="Paul Ross R."/>
            <person name="Yang R."/>
            <person name="Briner A.E."/>
            <person name="Felis G.E."/>
            <person name="de Vos W.M."/>
            <person name="Barrangou R."/>
            <person name="Klaenhammer T.R."/>
            <person name="Caufield P.W."/>
            <person name="Cui Y."/>
            <person name="Zhang H."/>
            <person name="O'Toole P.W."/>
        </authorList>
    </citation>
    <scope>NUCLEOTIDE SEQUENCE [LARGE SCALE GENOMIC DNA]</scope>
    <source>
        <strain evidence="2 3">LMG 26013</strain>
    </source>
</reference>
<evidence type="ECO:0000313" key="2">
    <source>
        <dbReference type="EMBL" id="KRO13846.1"/>
    </source>
</evidence>
<name>A0A0R2MJG3_9LACO</name>
<proteinExistence type="predicted"/>
<dbReference type="InterPro" id="IPR012349">
    <property type="entry name" value="Split_barrel_FMN-bd"/>
</dbReference>
<feature type="domain" description="Pyridoxamine 5'-phosphate oxidase N-terminal" evidence="1">
    <location>
        <begin position="54"/>
        <end position="131"/>
    </location>
</feature>
<protein>
    <recommendedName>
        <fullName evidence="1">Pyridoxamine 5'-phosphate oxidase N-terminal domain-containing protein</fullName>
    </recommendedName>
</protein>
<evidence type="ECO:0000313" key="3">
    <source>
        <dbReference type="Proteomes" id="UP000051783"/>
    </source>
</evidence>
<sequence length="185" mass="21372">MEADFFYALFIQTVPSLALRLMSITYDFTVTFRHTDVKGMMNMQHTTRQIALHMIQAAPIFTLATIDANGFPTMVALSPMPTHRSLEELFFYTSRQTTTAQNIRASKRASLFCYNLSDYSSVMLKGHLTFAGIDAFDQDWHLELNAFQRRLNYKDPVILRFQTSAVKVRQMMTMDHLELLDQPLD</sequence>
<dbReference type="AlphaFoldDB" id="A0A0R2MJG3"/>
<dbReference type="InterPro" id="IPR011576">
    <property type="entry name" value="Pyridox_Oxase_N"/>
</dbReference>
<dbReference type="SUPFAM" id="SSF50475">
    <property type="entry name" value="FMN-binding split barrel"/>
    <property type="match status" value="1"/>
</dbReference>